<keyword evidence="2" id="KW-1185">Reference proteome</keyword>
<evidence type="ECO:0000313" key="1">
    <source>
        <dbReference type="EMBL" id="CAG8815767.1"/>
    </source>
</evidence>
<dbReference type="EMBL" id="CAJVPZ010091772">
    <property type="protein sequence ID" value="CAG8815767.1"/>
    <property type="molecule type" value="Genomic_DNA"/>
</dbReference>
<proteinExistence type="predicted"/>
<organism evidence="1 2">
    <name type="scientific">Racocetra fulgida</name>
    <dbReference type="NCBI Taxonomy" id="60492"/>
    <lineage>
        <taxon>Eukaryota</taxon>
        <taxon>Fungi</taxon>
        <taxon>Fungi incertae sedis</taxon>
        <taxon>Mucoromycota</taxon>
        <taxon>Glomeromycotina</taxon>
        <taxon>Glomeromycetes</taxon>
        <taxon>Diversisporales</taxon>
        <taxon>Gigasporaceae</taxon>
        <taxon>Racocetra</taxon>
    </lineage>
</organism>
<comment type="caution">
    <text evidence="1">The sequence shown here is derived from an EMBL/GenBank/DDBJ whole genome shotgun (WGS) entry which is preliminary data.</text>
</comment>
<feature type="non-terminal residue" evidence="1">
    <location>
        <position position="1"/>
    </location>
</feature>
<gene>
    <name evidence="1" type="ORF">RFULGI_LOCUS19218</name>
</gene>
<evidence type="ECO:0000313" key="2">
    <source>
        <dbReference type="Proteomes" id="UP000789396"/>
    </source>
</evidence>
<dbReference type="AlphaFoldDB" id="A0A9N9PH38"/>
<name>A0A9N9PH38_9GLOM</name>
<reference evidence="1" key="1">
    <citation type="submission" date="2021-06" db="EMBL/GenBank/DDBJ databases">
        <authorList>
            <person name="Kallberg Y."/>
            <person name="Tangrot J."/>
            <person name="Rosling A."/>
        </authorList>
    </citation>
    <scope>NUCLEOTIDE SEQUENCE</scope>
    <source>
        <strain evidence="1">IN212</strain>
    </source>
</reference>
<accession>A0A9N9PH38</accession>
<sequence length="72" mass="8685">DNFYDLYIAMRNLTTDPKKFKEDTKNWLKFFLTPSTGTPNNIIQGLYQLNDLTPYIHIFIYHIHELIKKHNK</sequence>
<protein>
    <submittedName>
        <fullName evidence="1">2267_t:CDS:1</fullName>
    </submittedName>
</protein>
<dbReference type="Proteomes" id="UP000789396">
    <property type="component" value="Unassembled WGS sequence"/>
</dbReference>
<dbReference type="OrthoDB" id="2435690at2759"/>